<dbReference type="Gene3D" id="3.30.479.20">
    <property type="entry name" value="Elongation factor Ts, dimerisation domain"/>
    <property type="match status" value="1"/>
</dbReference>
<gene>
    <name evidence="5" type="ORF">MNBD_NITROSPIRAE02-1523</name>
</gene>
<dbReference type="Gene3D" id="1.10.286.20">
    <property type="match status" value="1"/>
</dbReference>
<evidence type="ECO:0000256" key="2">
    <source>
        <dbReference type="ARBA" id="ARBA00022768"/>
    </source>
</evidence>
<dbReference type="InterPro" id="IPR018101">
    <property type="entry name" value="Transl_elong_Ts_CS"/>
</dbReference>
<keyword evidence="2 5" id="KW-0251">Elongation factor</keyword>
<dbReference type="GO" id="GO:0005737">
    <property type="term" value="C:cytoplasm"/>
    <property type="evidence" value="ECO:0007669"/>
    <property type="project" value="UniProtKB-ARBA"/>
</dbReference>
<organism evidence="5">
    <name type="scientific">hydrothermal vent metagenome</name>
    <dbReference type="NCBI Taxonomy" id="652676"/>
    <lineage>
        <taxon>unclassified sequences</taxon>
        <taxon>metagenomes</taxon>
        <taxon>ecological metagenomes</taxon>
    </lineage>
</organism>
<dbReference type="AlphaFoldDB" id="A0A3B1CYH5"/>
<dbReference type="Gene3D" id="1.10.8.10">
    <property type="entry name" value="DNA helicase RuvA subunit, C-terminal domain"/>
    <property type="match status" value="1"/>
</dbReference>
<feature type="domain" description="Translation elongation factor EFTs/EF1B dimerisation" evidence="4">
    <location>
        <begin position="56"/>
        <end position="196"/>
    </location>
</feature>
<dbReference type="InterPro" id="IPR036402">
    <property type="entry name" value="EF-Ts_dimer_sf"/>
</dbReference>
<dbReference type="GO" id="GO:0003746">
    <property type="term" value="F:translation elongation factor activity"/>
    <property type="evidence" value="ECO:0007669"/>
    <property type="project" value="UniProtKB-KW"/>
</dbReference>
<keyword evidence="3" id="KW-0648">Protein biosynthesis</keyword>
<dbReference type="PANTHER" id="PTHR11741:SF0">
    <property type="entry name" value="ELONGATION FACTOR TS, MITOCHONDRIAL"/>
    <property type="match status" value="1"/>
</dbReference>
<evidence type="ECO:0000313" key="5">
    <source>
        <dbReference type="EMBL" id="VAX31621.1"/>
    </source>
</evidence>
<dbReference type="InterPro" id="IPR001816">
    <property type="entry name" value="Transl_elong_EFTs/EF1B"/>
</dbReference>
<evidence type="ECO:0000256" key="1">
    <source>
        <dbReference type="ARBA" id="ARBA00005532"/>
    </source>
</evidence>
<evidence type="ECO:0000256" key="3">
    <source>
        <dbReference type="ARBA" id="ARBA00022917"/>
    </source>
</evidence>
<reference evidence="5" key="1">
    <citation type="submission" date="2018-06" db="EMBL/GenBank/DDBJ databases">
        <authorList>
            <person name="Zhirakovskaya E."/>
        </authorList>
    </citation>
    <scope>NUCLEOTIDE SEQUENCE</scope>
</reference>
<dbReference type="CDD" id="cd14275">
    <property type="entry name" value="UBA_EF-Ts"/>
    <property type="match status" value="1"/>
</dbReference>
<dbReference type="Pfam" id="PF00889">
    <property type="entry name" value="EF_TS"/>
    <property type="match status" value="1"/>
</dbReference>
<proteinExistence type="inferred from homology"/>
<dbReference type="FunFam" id="1.10.8.10:FF:000001">
    <property type="entry name" value="Elongation factor Ts"/>
    <property type="match status" value="1"/>
</dbReference>
<dbReference type="SUPFAM" id="SSF46934">
    <property type="entry name" value="UBA-like"/>
    <property type="match status" value="1"/>
</dbReference>
<evidence type="ECO:0000259" key="4">
    <source>
        <dbReference type="Pfam" id="PF00889"/>
    </source>
</evidence>
<dbReference type="InterPro" id="IPR014039">
    <property type="entry name" value="Transl_elong_EFTs/EF1B_dimer"/>
</dbReference>
<sequence>MTVTADMVKRLREQTGAGMMDCKKALSESNGDFDKAIDVLRKKGLAAAEKRAGRKASEGLILSYIHMDKIGVLVEVNCETDFVARTDDFRQFVKDVAMHIAAANPRYLSREDIPQDVIEREKSIYREQTKDRPEHVVEKIAEGKLEKFYAENCLLDQVFVKDPDQKKKIRDIVTEMVSKFGENIIIRRFTRYQLGEELEG</sequence>
<dbReference type="PANTHER" id="PTHR11741">
    <property type="entry name" value="ELONGATION FACTOR TS"/>
    <property type="match status" value="1"/>
</dbReference>
<dbReference type="PROSITE" id="PS01126">
    <property type="entry name" value="EF_TS_1"/>
    <property type="match status" value="1"/>
</dbReference>
<accession>A0A3B1CYH5</accession>
<dbReference type="EMBL" id="UOGH01000210">
    <property type="protein sequence ID" value="VAX31621.1"/>
    <property type="molecule type" value="Genomic_DNA"/>
</dbReference>
<dbReference type="PROSITE" id="PS01127">
    <property type="entry name" value="EF_TS_2"/>
    <property type="match status" value="1"/>
</dbReference>
<dbReference type="SUPFAM" id="SSF54713">
    <property type="entry name" value="Elongation factor Ts (EF-Ts), dimerisation domain"/>
    <property type="match status" value="1"/>
</dbReference>
<dbReference type="FunFam" id="1.10.286.20:FF:000001">
    <property type="entry name" value="Elongation factor Ts"/>
    <property type="match status" value="1"/>
</dbReference>
<dbReference type="HAMAP" id="MF_00050">
    <property type="entry name" value="EF_Ts"/>
    <property type="match status" value="1"/>
</dbReference>
<dbReference type="InterPro" id="IPR009060">
    <property type="entry name" value="UBA-like_sf"/>
</dbReference>
<name>A0A3B1CYH5_9ZZZZ</name>
<comment type="similarity">
    <text evidence="1">Belongs to the EF-Ts family.</text>
</comment>
<dbReference type="NCBIfam" id="TIGR00116">
    <property type="entry name" value="tsf"/>
    <property type="match status" value="1"/>
</dbReference>
<protein>
    <submittedName>
        <fullName evidence="5">Translation elongation factor Ts</fullName>
    </submittedName>
</protein>